<dbReference type="Pfam" id="PF00756">
    <property type="entry name" value="Esterase"/>
    <property type="match status" value="1"/>
</dbReference>
<dbReference type="SUPFAM" id="SSF53474">
    <property type="entry name" value="alpha/beta-Hydrolases"/>
    <property type="match status" value="1"/>
</dbReference>
<dbReference type="InterPro" id="IPR052558">
    <property type="entry name" value="Siderophore_Hydrolase_D"/>
</dbReference>
<keyword evidence="4" id="KW-1185">Reference proteome</keyword>
<organism evidence="3 4">
    <name type="scientific">Hymenobacter jejuensis</name>
    <dbReference type="NCBI Taxonomy" id="2502781"/>
    <lineage>
        <taxon>Bacteria</taxon>
        <taxon>Pseudomonadati</taxon>
        <taxon>Bacteroidota</taxon>
        <taxon>Cytophagia</taxon>
        <taxon>Cytophagales</taxon>
        <taxon>Hymenobacteraceae</taxon>
        <taxon>Hymenobacter</taxon>
    </lineage>
</organism>
<dbReference type="InterPro" id="IPR000801">
    <property type="entry name" value="Esterase-like"/>
</dbReference>
<keyword evidence="2 3" id="KW-0378">Hydrolase</keyword>
<dbReference type="PANTHER" id="PTHR40841">
    <property type="entry name" value="SIDEROPHORE TRIACETYLFUSARININE C ESTERASE"/>
    <property type="match status" value="1"/>
</dbReference>
<protein>
    <submittedName>
        <fullName evidence="3">Alpha/beta hydrolase</fullName>
    </submittedName>
</protein>
<dbReference type="AlphaFoldDB" id="A0A5B8A4E7"/>
<comment type="similarity">
    <text evidence="1">Belongs to the esterase D family.</text>
</comment>
<dbReference type="PANTHER" id="PTHR40841:SF2">
    <property type="entry name" value="SIDEROPHORE-DEGRADING ESTERASE (EUROFUNG)"/>
    <property type="match status" value="1"/>
</dbReference>
<sequence>MGNPRKPGTWLSGVIGNSRHHYITRTNSTANFKLHNCLKINFILLLSFLTTLCFGQTKKKAQNADQSRPFVLGSVREIQSKVLAEKRILNIYVPEGYSDKDTTRYPVVYLLDGSADEDFIHVVGLYQFNNFSWIERVPKSIIVGIANVDRKRDFTYATTIEADKKRYPTAGHSDKFIAFLESELQPYIQAKYKTAASKTLIGQSLAGLLATEVLLKKPNLFSQYIIVSPSLWWDNGSLLNLNLEAMNQVIKSPKGVYIGVGKEGLGPSDIPHVMEVDANLLVEKLMLLKNPNLRIHFDYLPEENHATITHQAVFNALRLLNPVPSKK</sequence>
<dbReference type="Gene3D" id="3.40.50.1820">
    <property type="entry name" value="alpha/beta hydrolase"/>
    <property type="match status" value="1"/>
</dbReference>
<evidence type="ECO:0000256" key="2">
    <source>
        <dbReference type="ARBA" id="ARBA00022801"/>
    </source>
</evidence>
<dbReference type="Proteomes" id="UP000305398">
    <property type="component" value="Chromosome"/>
</dbReference>
<accession>A0A5B8A4E7</accession>
<reference evidence="3 4" key="1">
    <citation type="submission" date="2019-06" db="EMBL/GenBank/DDBJ databases">
        <authorList>
            <person name="Srinivasan S."/>
        </authorList>
    </citation>
    <scope>NUCLEOTIDE SEQUENCE [LARGE SCALE GENOMIC DNA]</scope>
    <source>
        <strain evidence="3 4">17J68-5</strain>
    </source>
</reference>
<dbReference type="GO" id="GO:0016788">
    <property type="term" value="F:hydrolase activity, acting on ester bonds"/>
    <property type="evidence" value="ECO:0007669"/>
    <property type="project" value="TreeGrafter"/>
</dbReference>
<evidence type="ECO:0000256" key="1">
    <source>
        <dbReference type="ARBA" id="ARBA00005622"/>
    </source>
</evidence>
<evidence type="ECO:0000313" key="3">
    <source>
        <dbReference type="EMBL" id="QDA61473.1"/>
    </source>
</evidence>
<name>A0A5B8A4E7_9BACT</name>
<dbReference type="EMBL" id="CP040896">
    <property type="protein sequence ID" value="QDA61473.1"/>
    <property type="molecule type" value="Genomic_DNA"/>
</dbReference>
<dbReference type="KEGG" id="hyj:FHG12_15805"/>
<gene>
    <name evidence="3" type="ORF">FHG12_15805</name>
</gene>
<proteinExistence type="inferred from homology"/>
<dbReference type="InterPro" id="IPR029058">
    <property type="entry name" value="AB_hydrolase_fold"/>
</dbReference>
<evidence type="ECO:0000313" key="4">
    <source>
        <dbReference type="Proteomes" id="UP000305398"/>
    </source>
</evidence>
<dbReference type="OrthoDB" id="9784036at2"/>